<evidence type="ECO:0000256" key="1">
    <source>
        <dbReference type="SAM" id="Phobius"/>
    </source>
</evidence>
<sequence>MSIEVYKFLLVLLLTVAVLGFIMLRNKAASWERRYNSLVKVEEMYTEKVRVELFDLVEQVEDRNKRLISLDHEVKRLARANEDLRVAIAKQQEINSEG</sequence>
<keyword evidence="2" id="KW-0067">ATP-binding</keyword>
<dbReference type="KEGG" id="vg:77949070"/>
<keyword evidence="1" id="KW-1133">Transmembrane helix</keyword>
<evidence type="ECO:0000313" key="2">
    <source>
        <dbReference type="EMBL" id="AVZ45198.1"/>
    </source>
</evidence>
<accession>A0A2Z3DM72</accession>
<proteinExistence type="predicted"/>
<keyword evidence="1" id="KW-0812">Transmembrane</keyword>
<keyword evidence="2" id="KW-0347">Helicase</keyword>
<dbReference type="RefSeq" id="YP_010672783.1">
    <property type="nucleotide sequence ID" value="NC_070979.1"/>
</dbReference>
<keyword evidence="2" id="KW-0547">Nucleotide-binding</keyword>
<evidence type="ECO:0000313" key="3">
    <source>
        <dbReference type="Proteomes" id="UP000257884"/>
    </source>
</evidence>
<keyword evidence="1" id="KW-0472">Membrane</keyword>
<dbReference type="GeneID" id="77949070"/>
<organism evidence="2 3">
    <name type="scientific">Escherichia phage EP335</name>
    <dbReference type="NCBI Taxonomy" id="2070199"/>
    <lineage>
        <taxon>Viruses</taxon>
        <taxon>Duplodnaviria</taxon>
        <taxon>Heunggongvirae</taxon>
        <taxon>Uroviricota</taxon>
        <taxon>Caudoviricetes</taxon>
        <taxon>Mktvariviridae</taxon>
        <taxon>Gordonclarkvirinae</taxon>
        <taxon>Nieuwekanaalvirus</taxon>
        <taxon>Nieuwekanaalvirus EP335</taxon>
    </lineage>
</organism>
<name>A0A2Z3DM72_9CAUD</name>
<feature type="transmembrane region" description="Helical" evidence="1">
    <location>
        <begin position="6"/>
        <end position="24"/>
    </location>
</feature>
<reference evidence="3" key="1">
    <citation type="submission" date="2018-01" db="EMBL/GenBank/DDBJ databases">
        <authorList>
            <person name="van Mierlo J.T."/>
            <person name="Hagens S."/>
            <person name="Witte S."/>
            <person name="Klamert S."/>
            <person name="van de Straat L."/>
        </authorList>
    </citation>
    <scope>NUCLEOTIDE SEQUENCE [LARGE SCALE GENOMIC DNA]</scope>
</reference>
<keyword evidence="2" id="KW-0378">Hydrolase</keyword>
<dbReference type="Proteomes" id="UP000257884">
    <property type="component" value="Segment"/>
</dbReference>
<keyword evidence="3" id="KW-1185">Reference proteome</keyword>
<dbReference type="GO" id="GO:0004386">
    <property type="term" value="F:helicase activity"/>
    <property type="evidence" value="ECO:0007669"/>
    <property type="project" value="UniProtKB-KW"/>
</dbReference>
<dbReference type="EMBL" id="MG748548">
    <property type="protein sequence ID" value="AVZ45198.1"/>
    <property type="molecule type" value="Genomic_DNA"/>
</dbReference>
<protein>
    <submittedName>
        <fullName evidence="2">Putative DNA helicase</fullName>
    </submittedName>
</protein>